<evidence type="ECO:0000313" key="3">
    <source>
        <dbReference type="Proteomes" id="UP000762676"/>
    </source>
</evidence>
<feature type="transmembrane region" description="Helical" evidence="1">
    <location>
        <begin position="51"/>
        <end position="79"/>
    </location>
</feature>
<accession>A0AAV4ISD7</accession>
<dbReference type="Proteomes" id="UP000762676">
    <property type="component" value="Unassembled WGS sequence"/>
</dbReference>
<dbReference type="AlphaFoldDB" id="A0AAV4ISD7"/>
<keyword evidence="1" id="KW-1133">Transmembrane helix</keyword>
<comment type="caution">
    <text evidence="2">The sequence shown here is derived from an EMBL/GenBank/DDBJ whole genome shotgun (WGS) entry which is preliminary data.</text>
</comment>
<keyword evidence="3" id="KW-1185">Reference proteome</keyword>
<feature type="non-terminal residue" evidence="2">
    <location>
        <position position="87"/>
    </location>
</feature>
<keyword evidence="1" id="KW-0812">Transmembrane</keyword>
<gene>
    <name evidence="2" type="ORF">ElyMa_006717100</name>
</gene>
<protein>
    <submittedName>
        <fullName evidence="2">Uncharacterized protein</fullName>
    </submittedName>
</protein>
<evidence type="ECO:0000256" key="1">
    <source>
        <dbReference type="SAM" id="Phobius"/>
    </source>
</evidence>
<sequence length="87" mass="8775">MAVGTLMVLAGLGGLLATIALSPFFGAYIVGSVLCRGCCIFVGMDNESTKVLGIILLTAIAIASLPVIIVSPVFALAAAHRTGKSLL</sequence>
<keyword evidence="1" id="KW-0472">Membrane</keyword>
<dbReference type="EMBL" id="BMAT01013452">
    <property type="protein sequence ID" value="GFS13247.1"/>
    <property type="molecule type" value="Genomic_DNA"/>
</dbReference>
<proteinExistence type="predicted"/>
<name>A0AAV4ISD7_9GAST</name>
<evidence type="ECO:0000313" key="2">
    <source>
        <dbReference type="EMBL" id="GFS13247.1"/>
    </source>
</evidence>
<reference evidence="2 3" key="1">
    <citation type="journal article" date="2021" name="Elife">
        <title>Chloroplast acquisition without the gene transfer in kleptoplastic sea slugs, Plakobranchus ocellatus.</title>
        <authorList>
            <person name="Maeda T."/>
            <person name="Takahashi S."/>
            <person name="Yoshida T."/>
            <person name="Shimamura S."/>
            <person name="Takaki Y."/>
            <person name="Nagai Y."/>
            <person name="Toyoda A."/>
            <person name="Suzuki Y."/>
            <person name="Arimoto A."/>
            <person name="Ishii H."/>
            <person name="Satoh N."/>
            <person name="Nishiyama T."/>
            <person name="Hasebe M."/>
            <person name="Maruyama T."/>
            <person name="Minagawa J."/>
            <person name="Obokata J."/>
            <person name="Shigenobu S."/>
        </authorList>
    </citation>
    <scope>NUCLEOTIDE SEQUENCE [LARGE SCALE GENOMIC DNA]</scope>
</reference>
<organism evidence="2 3">
    <name type="scientific">Elysia marginata</name>
    <dbReference type="NCBI Taxonomy" id="1093978"/>
    <lineage>
        <taxon>Eukaryota</taxon>
        <taxon>Metazoa</taxon>
        <taxon>Spiralia</taxon>
        <taxon>Lophotrochozoa</taxon>
        <taxon>Mollusca</taxon>
        <taxon>Gastropoda</taxon>
        <taxon>Heterobranchia</taxon>
        <taxon>Euthyneura</taxon>
        <taxon>Panpulmonata</taxon>
        <taxon>Sacoglossa</taxon>
        <taxon>Placobranchoidea</taxon>
        <taxon>Plakobranchidae</taxon>
        <taxon>Elysia</taxon>
    </lineage>
</organism>